<feature type="transmembrane region" description="Helical" evidence="1">
    <location>
        <begin position="417"/>
        <end position="436"/>
    </location>
</feature>
<accession>A0A6C0DBM0</accession>
<organism evidence="2">
    <name type="scientific">viral metagenome</name>
    <dbReference type="NCBI Taxonomy" id="1070528"/>
    <lineage>
        <taxon>unclassified sequences</taxon>
        <taxon>metagenomes</taxon>
        <taxon>organismal metagenomes</taxon>
    </lineage>
</organism>
<sequence>MSLFNQSNYNTINTNNITVSLPNNKDIYKTDIKKQKIDNKIKYYYEIGYDTKVDNFTFNKTNYKATKIYVYSLLHNNIDNLTTDPETDIIGELVVEYSFNGSIIYTCYLLKKNINTNATAIKTEEPDKIDDIINYMYKCDGNNCAIRLTSVKLNNILSPSTTINNKFIYYKDKNKKNIIIFLTPIDITYEEDSIFLSNLLKSTNLFDINPQSIPPATSSSNVGSDESLDCELVGVGTSTTPIDQLSMNQLTDELNRNIDLMKIGIYFFGLIVLIMITYTIVPYLFNIIINFNTKDNKAPDNGRMTGIFVITTIFVILFCFLLFHLGFKKNNISIIFVGFIVALLYILSILVIITKYQTFSFSFNYPALEILICECLKFTLSNIIPKYIGLFVVTIILIAIVLAIQKKNLKKTYGDTVAVWSILLIPITIVISIISYSPKKSQDSSCN</sequence>
<feature type="transmembrane region" description="Helical" evidence="1">
    <location>
        <begin position="334"/>
        <end position="353"/>
    </location>
</feature>
<protein>
    <submittedName>
        <fullName evidence="2">Uncharacterized protein</fullName>
    </submittedName>
</protein>
<evidence type="ECO:0000313" key="2">
    <source>
        <dbReference type="EMBL" id="QHT13821.1"/>
    </source>
</evidence>
<keyword evidence="1" id="KW-0472">Membrane</keyword>
<name>A0A6C0DBM0_9ZZZZ</name>
<keyword evidence="1" id="KW-1133">Transmembrane helix</keyword>
<feature type="transmembrane region" description="Helical" evidence="1">
    <location>
        <begin position="387"/>
        <end position="405"/>
    </location>
</feature>
<dbReference type="EMBL" id="MN739577">
    <property type="protein sequence ID" value="QHT13821.1"/>
    <property type="molecule type" value="Genomic_DNA"/>
</dbReference>
<evidence type="ECO:0000256" key="1">
    <source>
        <dbReference type="SAM" id="Phobius"/>
    </source>
</evidence>
<dbReference type="AlphaFoldDB" id="A0A6C0DBM0"/>
<feature type="transmembrane region" description="Helical" evidence="1">
    <location>
        <begin position="263"/>
        <end position="285"/>
    </location>
</feature>
<reference evidence="2" key="1">
    <citation type="journal article" date="2020" name="Nature">
        <title>Giant virus diversity and host interactions through global metagenomics.</title>
        <authorList>
            <person name="Schulz F."/>
            <person name="Roux S."/>
            <person name="Paez-Espino D."/>
            <person name="Jungbluth S."/>
            <person name="Walsh D.A."/>
            <person name="Denef V.J."/>
            <person name="McMahon K.D."/>
            <person name="Konstantinidis K.T."/>
            <person name="Eloe-Fadrosh E.A."/>
            <person name="Kyrpides N.C."/>
            <person name="Woyke T."/>
        </authorList>
    </citation>
    <scope>NUCLEOTIDE SEQUENCE</scope>
    <source>
        <strain evidence="2">GVMAG-M-3300023174-134</strain>
    </source>
</reference>
<keyword evidence="1" id="KW-0812">Transmembrane</keyword>
<proteinExistence type="predicted"/>
<feature type="transmembrane region" description="Helical" evidence="1">
    <location>
        <begin position="305"/>
        <end position="327"/>
    </location>
</feature>